<organism evidence="3 4">
    <name type="scientific">Mycena albidolilacea</name>
    <dbReference type="NCBI Taxonomy" id="1033008"/>
    <lineage>
        <taxon>Eukaryota</taxon>
        <taxon>Fungi</taxon>
        <taxon>Dikarya</taxon>
        <taxon>Basidiomycota</taxon>
        <taxon>Agaricomycotina</taxon>
        <taxon>Agaricomycetes</taxon>
        <taxon>Agaricomycetidae</taxon>
        <taxon>Agaricales</taxon>
        <taxon>Marasmiineae</taxon>
        <taxon>Mycenaceae</taxon>
        <taxon>Mycena</taxon>
    </lineage>
</organism>
<sequence length="900" mass="100959">MKNVLQSIKAQGWSLGDFMYRLFRGKEEDEEPRSNQHAQMVSKFLKGDGDYSPADILTYWMKSPYGVVPPDSLESTQMYSTSTPYTAIRSVRPALTSFALQTVGEHLARGAEKAVHSSSGLHASVKSKNSAQQLTWDRLGSDTISAVGDVIIHTLTDLLFCRTSRANLLPLARGILYFGSSVPVDIMAYNCRIGTMPAYSTIYRSLDELSADEASVTLKHGRDTSKSGLLLFDNVQNLARVRDLRIGRENHMNVGMSALWVEAPARIDVRVFDLNDKRHRIAQNRRANLTVDGLFAFLDQEDANTTGCLQWLEVLARCIKPLNHLKAEVNRRYRATAKLVIPLEKAVVHPLASSGKKETIPSELKDGLLDFLAQIGQTPTDYIPRKLIIGGDGLSYAMVLQLQTYLQFHKDPFKSFEIFEPQLQVWHTKWTDLNRIFQTHWGRTSGKNTNPASVGHSAGKIGRAAPTNLKKVEFYPGSQLLYLILDARMLDCWRLFLGAEDIFSYFDKQAEAKALPTFEELMVTAQKLHCTYSTARGRDHAIFDTGTSSEWAKTVPAGSQWAPVEVQDSSIDHTSKKKKKLTAKKKPDQLPPPCKGDFVLAQAIDFLRDALNSRKIAFAVAEGDVGRLYECIKYMLFTFAGSTHSNYMNYLLETIMNLELESSPGLKEALLMCLLVNLSGLEGHFEEGDYVVEFFNRLLEDVTDHKNAQFDDKFIRNIISRNLRHIAELKVAWRTSTGMAHKSTKHADPHTKPEMHILLKTYRVEELHSRRLGRQIDNRDTDDFAKGIKKLRAGGLANYIKKTLRTRQTKRTPETASTAMEEGNSGGDSDEENPSETSSDSDESGDSDVEDRDIFATRGSMAVIDGQLVMDERDMMDGPDAEEMLGPEGRDETDDEADEM</sequence>
<evidence type="ECO:0000313" key="4">
    <source>
        <dbReference type="Proteomes" id="UP001218218"/>
    </source>
</evidence>
<dbReference type="AlphaFoldDB" id="A0AAD7EF99"/>
<feature type="domain" description="DUF6589" evidence="2">
    <location>
        <begin position="284"/>
        <end position="746"/>
    </location>
</feature>
<evidence type="ECO:0000256" key="1">
    <source>
        <dbReference type="SAM" id="MobiDB-lite"/>
    </source>
</evidence>
<feature type="region of interest" description="Disordered" evidence="1">
    <location>
        <begin position="802"/>
        <end position="900"/>
    </location>
</feature>
<evidence type="ECO:0000313" key="3">
    <source>
        <dbReference type="EMBL" id="KAJ7315759.1"/>
    </source>
</evidence>
<protein>
    <recommendedName>
        <fullName evidence="2">DUF6589 domain-containing protein</fullName>
    </recommendedName>
</protein>
<feature type="compositionally biased region" description="Acidic residues" evidence="1">
    <location>
        <begin position="828"/>
        <end position="851"/>
    </location>
</feature>
<dbReference type="EMBL" id="JARIHO010000060">
    <property type="protein sequence ID" value="KAJ7315759.1"/>
    <property type="molecule type" value="Genomic_DNA"/>
</dbReference>
<gene>
    <name evidence="3" type="ORF">DFH08DRAFT_790195</name>
</gene>
<feature type="compositionally biased region" description="Acidic residues" evidence="1">
    <location>
        <begin position="877"/>
        <end position="900"/>
    </location>
</feature>
<dbReference type="Proteomes" id="UP001218218">
    <property type="component" value="Unassembled WGS sequence"/>
</dbReference>
<keyword evidence="4" id="KW-1185">Reference proteome</keyword>
<comment type="caution">
    <text evidence="3">The sequence shown here is derived from an EMBL/GenBank/DDBJ whole genome shotgun (WGS) entry which is preliminary data.</text>
</comment>
<dbReference type="InterPro" id="IPR046496">
    <property type="entry name" value="DUF6589"/>
</dbReference>
<proteinExistence type="predicted"/>
<accession>A0AAD7EF99</accession>
<dbReference type="Pfam" id="PF20231">
    <property type="entry name" value="DUF6589"/>
    <property type="match status" value="1"/>
</dbReference>
<evidence type="ECO:0000259" key="2">
    <source>
        <dbReference type="Pfam" id="PF20231"/>
    </source>
</evidence>
<name>A0AAD7EF99_9AGAR</name>
<reference evidence="3" key="1">
    <citation type="submission" date="2023-03" db="EMBL/GenBank/DDBJ databases">
        <title>Massive genome expansion in bonnet fungi (Mycena s.s.) driven by repeated elements and novel gene families across ecological guilds.</title>
        <authorList>
            <consortium name="Lawrence Berkeley National Laboratory"/>
            <person name="Harder C.B."/>
            <person name="Miyauchi S."/>
            <person name="Viragh M."/>
            <person name="Kuo A."/>
            <person name="Thoen E."/>
            <person name="Andreopoulos B."/>
            <person name="Lu D."/>
            <person name="Skrede I."/>
            <person name="Drula E."/>
            <person name="Henrissat B."/>
            <person name="Morin E."/>
            <person name="Kohler A."/>
            <person name="Barry K."/>
            <person name="LaButti K."/>
            <person name="Morin E."/>
            <person name="Salamov A."/>
            <person name="Lipzen A."/>
            <person name="Mereny Z."/>
            <person name="Hegedus B."/>
            <person name="Baldrian P."/>
            <person name="Stursova M."/>
            <person name="Weitz H."/>
            <person name="Taylor A."/>
            <person name="Grigoriev I.V."/>
            <person name="Nagy L.G."/>
            <person name="Martin F."/>
            <person name="Kauserud H."/>
        </authorList>
    </citation>
    <scope>NUCLEOTIDE SEQUENCE</scope>
    <source>
        <strain evidence="3">CBHHK002</strain>
    </source>
</reference>